<evidence type="ECO:0000259" key="2">
    <source>
        <dbReference type="PROSITE" id="PS50943"/>
    </source>
</evidence>
<gene>
    <name evidence="3" type="ORF">ACFQNG_20445</name>
</gene>
<protein>
    <submittedName>
        <fullName evidence="3">Helix-turn-helix domain-containing protein</fullName>
    </submittedName>
</protein>
<dbReference type="Proteomes" id="UP001596500">
    <property type="component" value="Unassembled WGS sequence"/>
</dbReference>
<accession>A0ABW2RRS9</accession>
<keyword evidence="1" id="KW-0175">Coiled coil</keyword>
<dbReference type="SMART" id="SM00530">
    <property type="entry name" value="HTH_XRE"/>
    <property type="match status" value="1"/>
</dbReference>
<dbReference type="PROSITE" id="PS50943">
    <property type="entry name" value="HTH_CROC1"/>
    <property type="match status" value="1"/>
</dbReference>
<dbReference type="InterPro" id="IPR001387">
    <property type="entry name" value="Cro/C1-type_HTH"/>
</dbReference>
<dbReference type="CDD" id="cd00093">
    <property type="entry name" value="HTH_XRE"/>
    <property type="match status" value="1"/>
</dbReference>
<sequence>MIRTEQEYKKLKAKVEKQEQLLQEERKKLEEQGFTEQMIQIAIGFAENFHLNDKREVEEYERVMRGEFDPYTCKLGEIGTHLIKLRLWRGLTQSELANRMGVSNSQVSRDERYEYSGASMERIEQVLKALDIELMFAAPQIVEVAKGREEYASGQDEMAAAKQEKQAG</sequence>
<keyword evidence="4" id="KW-1185">Reference proteome</keyword>
<evidence type="ECO:0000313" key="4">
    <source>
        <dbReference type="Proteomes" id="UP001596500"/>
    </source>
</evidence>
<evidence type="ECO:0000313" key="3">
    <source>
        <dbReference type="EMBL" id="MFC7443431.1"/>
    </source>
</evidence>
<dbReference type="InterPro" id="IPR010982">
    <property type="entry name" value="Lambda_DNA-bd_dom_sf"/>
</dbReference>
<dbReference type="SUPFAM" id="SSF47413">
    <property type="entry name" value="lambda repressor-like DNA-binding domains"/>
    <property type="match status" value="1"/>
</dbReference>
<dbReference type="EMBL" id="JBHTBW010000087">
    <property type="protein sequence ID" value="MFC7443431.1"/>
    <property type="molecule type" value="Genomic_DNA"/>
</dbReference>
<reference evidence="4" key="1">
    <citation type="journal article" date="2019" name="Int. J. Syst. Evol. Microbiol.">
        <title>The Global Catalogue of Microorganisms (GCM) 10K type strain sequencing project: providing services to taxonomists for standard genome sequencing and annotation.</title>
        <authorList>
            <consortium name="The Broad Institute Genomics Platform"/>
            <consortium name="The Broad Institute Genome Sequencing Center for Infectious Disease"/>
            <person name="Wu L."/>
            <person name="Ma J."/>
        </authorList>
    </citation>
    <scope>NUCLEOTIDE SEQUENCE [LARGE SCALE GENOMIC DNA]</scope>
    <source>
        <strain evidence="4">CGMCC 1.12942</strain>
    </source>
</reference>
<feature type="coiled-coil region" evidence="1">
    <location>
        <begin position="1"/>
        <end position="32"/>
    </location>
</feature>
<feature type="domain" description="HTH cro/C1-type" evidence="2">
    <location>
        <begin position="82"/>
        <end position="134"/>
    </location>
</feature>
<evidence type="ECO:0000256" key="1">
    <source>
        <dbReference type="SAM" id="Coils"/>
    </source>
</evidence>
<dbReference type="Gene3D" id="1.10.260.40">
    <property type="entry name" value="lambda repressor-like DNA-binding domains"/>
    <property type="match status" value="1"/>
</dbReference>
<proteinExistence type="predicted"/>
<dbReference type="Pfam" id="PF01381">
    <property type="entry name" value="HTH_3"/>
    <property type="match status" value="1"/>
</dbReference>
<name>A0ABW2RRS9_9BACL</name>
<dbReference type="RefSeq" id="WP_379867763.1">
    <property type="nucleotide sequence ID" value="NZ_JBHTBW010000087.1"/>
</dbReference>
<organism evidence="3 4">
    <name type="scientific">Laceyella putida</name>
    <dbReference type="NCBI Taxonomy" id="110101"/>
    <lineage>
        <taxon>Bacteria</taxon>
        <taxon>Bacillati</taxon>
        <taxon>Bacillota</taxon>
        <taxon>Bacilli</taxon>
        <taxon>Bacillales</taxon>
        <taxon>Thermoactinomycetaceae</taxon>
        <taxon>Laceyella</taxon>
    </lineage>
</organism>
<comment type="caution">
    <text evidence="3">The sequence shown here is derived from an EMBL/GenBank/DDBJ whole genome shotgun (WGS) entry which is preliminary data.</text>
</comment>